<evidence type="ECO:0000313" key="3">
    <source>
        <dbReference type="Proteomes" id="UP000423199"/>
    </source>
</evidence>
<sequence>MVWFVIQFILGMLIGFAIGCAVLILCDYVYNIQERKRNNK</sequence>
<keyword evidence="1" id="KW-0472">Membrane</keyword>
<keyword evidence="1" id="KW-0812">Transmembrane</keyword>
<organism evidence="2 3">
    <name type="scientific">Lactococcus phage CHPC129</name>
    <dbReference type="NCBI Taxonomy" id="2675246"/>
    <lineage>
        <taxon>Viruses</taxon>
        <taxon>Duplodnaviria</taxon>
        <taxon>Heunggongvirae</taxon>
        <taxon>Uroviricota</taxon>
        <taxon>Caudoviricetes</taxon>
        <taxon>Skunavirus</taxon>
        <taxon>Skunavirus CHPC129</taxon>
    </lineage>
</organism>
<dbReference type="Proteomes" id="UP000423199">
    <property type="component" value="Segment"/>
</dbReference>
<evidence type="ECO:0000313" key="2">
    <source>
        <dbReference type="EMBL" id="QGT52821.1"/>
    </source>
</evidence>
<proteinExistence type="predicted"/>
<evidence type="ECO:0008006" key="4">
    <source>
        <dbReference type="Google" id="ProtNLM"/>
    </source>
</evidence>
<keyword evidence="3" id="KW-1185">Reference proteome</keyword>
<gene>
    <name evidence="2" type="ORF">CHPC129_000475</name>
</gene>
<dbReference type="EMBL" id="MN689514">
    <property type="protein sequence ID" value="QGT52821.1"/>
    <property type="molecule type" value="Genomic_DNA"/>
</dbReference>
<evidence type="ECO:0000256" key="1">
    <source>
        <dbReference type="SAM" id="Phobius"/>
    </source>
</evidence>
<keyword evidence="1" id="KW-1133">Transmembrane helix</keyword>
<protein>
    <recommendedName>
        <fullName evidence="4">DUF3789 domain-containing protein</fullName>
    </recommendedName>
</protein>
<reference evidence="2 3" key="1">
    <citation type="submission" date="2019-11" db="EMBL/GenBank/DDBJ databases">
        <title>Genome Sequences of 31 Lactococcus lactis Bacteriophages Isolated from Foods.</title>
        <authorList>
            <person name="Marcelli B."/>
            <person name="de Jong A."/>
            <person name="Kuipers O.P."/>
        </authorList>
    </citation>
    <scope>NUCLEOTIDE SEQUENCE [LARGE SCALE GENOMIC DNA]</scope>
</reference>
<accession>A0A650ETJ0</accession>
<feature type="transmembrane region" description="Helical" evidence="1">
    <location>
        <begin position="6"/>
        <end position="30"/>
    </location>
</feature>
<name>A0A650ETJ0_9CAUD</name>